<comment type="caution">
    <text evidence="2">The sequence shown here is derived from an EMBL/GenBank/DDBJ whole genome shotgun (WGS) entry which is preliminary data.</text>
</comment>
<name>X0YQB6_9ZZZZ</name>
<gene>
    <name evidence="2" type="ORF">S01H1_79144</name>
</gene>
<reference evidence="2" key="1">
    <citation type="journal article" date="2014" name="Front. Microbiol.">
        <title>High frequency of phylogenetically diverse reductive dehalogenase-homologous genes in deep subseafloor sedimentary metagenomes.</title>
        <authorList>
            <person name="Kawai M."/>
            <person name="Futagami T."/>
            <person name="Toyoda A."/>
            <person name="Takaki Y."/>
            <person name="Nishi S."/>
            <person name="Hori S."/>
            <person name="Arai W."/>
            <person name="Tsubouchi T."/>
            <person name="Morono Y."/>
            <person name="Uchiyama I."/>
            <person name="Ito T."/>
            <person name="Fujiyama A."/>
            <person name="Inagaki F."/>
            <person name="Takami H."/>
        </authorList>
    </citation>
    <scope>NUCLEOTIDE SEQUENCE</scope>
    <source>
        <strain evidence="2">Expedition CK06-06</strain>
    </source>
</reference>
<dbReference type="AlphaFoldDB" id="X0YQB6"/>
<proteinExistence type="predicted"/>
<feature type="non-terminal residue" evidence="2">
    <location>
        <position position="1"/>
    </location>
</feature>
<organism evidence="2">
    <name type="scientific">marine sediment metagenome</name>
    <dbReference type="NCBI Taxonomy" id="412755"/>
    <lineage>
        <taxon>unclassified sequences</taxon>
        <taxon>metagenomes</taxon>
        <taxon>ecological metagenomes</taxon>
    </lineage>
</organism>
<feature type="region of interest" description="Disordered" evidence="1">
    <location>
        <begin position="87"/>
        <end position="109"/>
    </location>
</feature>
<protein>
    <submittedName>
        <fullName evidence="2">Uncharacterized protein</fullName>
    </submittedName>
</protein>
<evidence type="ECO:0000256" key="1">
    <source>
        <dbReference type="SAM" id="MobiDB-lite"/>
    </source>
</evidence>
<accession>X0YQB6</accession>
<dbReference type="EMBL" id="BARS01053321">
    <property type="protein sequence ID" value="GAG50633.1"/>
    <property type="molecule type" value="Genomic_DNA"/>
</dbReference>
<sequence>SGARSRMSEERIIKGEIESWSQQIREFGKNDAGSRGCKIDGIWHNQVGKLEKLQKLHEEFPPGSIVKFTEKENKRGYWDIEGSIEKTDKKEAYGPDTPANTPPGIQVGNQTGTQKLQHPENVKQINLSVSFKAAVKAVKLWVPKEGPVDLDIVRSKILAETQNFYIGLKKAKVYLQESGEW</sequence>
<evidence type="ECO:0000313" key="2">
    <source>
        <dbReference type="EMBL" id="GAG50633.1"/>
    </source>
</evidence>